<gene>
    <name evidence="1" type="ORF">FEE95_06295</name>
</gene>
<dbReference type="RefSeq" id="WP_171036988.1">
    <property type="nucleotide sequence ID" value="NZ_VATY01000001.1"/>
</dbReference>
<dbReference type="Proteomes" id="UP000310314">
    <property type="component" value="Unassembled WGS sequence"/>
</dbReference>
<evidence type="ECO:0000313" key="1">
    <source>
        <dbReference type="EMBL" id="TMM59040.1"/>
    </source>
</evidence>
<keyword evidence="2" id="KW-1185">Reference proteome</keyword>
<comment type="caution">
    <text evidence="1">The sequence shown here is derived from an EMBL/GenBank/DDBJ whole genome shotgun (WGS) entry which is preliminary data.</text>
</comment>
<sequence>MKSSTFAQHELNMNVFNVIVFKAPNISYEYLANENMSFGLGFLYRIDRGEAMTLGIFSYDMLFRKYSITPFIRRYFSRKYARGFFIEGFGMLNSGDIAKIRNLNDFQVLQGVNEIEVVTYRHFAGGITFGGKFLIGNKGVTCETHFGFGWNFLFGENSSGLGAVSRGGVSMGYRF</sequence>
<dbReference type="AlphaFoldDB" id="A0A5S3PVT4"/>
<evidence type="ECO:0000313" key="2">
    <source>
        <dbReference type="Proteomes" id="UP000310314"/>
    </source>
</evidence>
<accession>A0A5S3PVT4</accession>
<protein>
    <submittedName>
        <fullName evidence="1">DUF3575 domain-containing protein</fullName>
    </submittedName>
</protein>
<proteinExistence type="predicted"/>
<name>A0A5S3PVT4_9FLAO</name>
<dbReference type="EMBL" id="VATY01000001">
    <property type="protein sequence ID" value="TMM59040.1"/>
    <property type="molecule type" value="Genomic_DNA"/>
</dbReference>
<reference evidence="1 2" key="1">
    <citation type="submission" date="2019-05" db="EMBL/GenBank/DDBJ databases">
        <authorList>
            <person name="Zhang J.-Y."/>
            <person name="Feg X."/>
            <person name="Du Z.-J."/>
        </authorList>
    </citation>
    <scope>NUCLEOTIDE SEQUENCE [LARGE SCALE GENOMIC DNA]</scope>
    <source>
        <strain evidence="1 2">RZ26</strain>
    </source>
</reference>
<organism evidence="1 2">
    <name type="scientific">Maribacter algarum</name>
    <name type="common">ex Zhang et al. 2020</name>
    <dbReference type="NCBI Taxonomy" id="2578118"/>
    <lineage>
        <taxon>Bacteria</taxon>
        <taxon>Pseudomonadati</taxon>
        <taxon>Bacteroidota</taxon>
        <taxon>Flavobacteriia</taxon>
        <taxon>Flavobacteriales</taxon>
        <taxon>Flavobacteriaceae</taxon>
        <taxon>Maribacter</taxon>
    </lineage>
</organism>